<dbReference type="EMBL" id="LN714495">
    <property type="protein sequence ID" value="CEL73504.1"/>
    <property type="molecule type" value="Genomic_DNA"/>
</dbReference>
<evidence type="ECO:0000313" key="2">
    <source>
        <dbReference type="EMBL" id="CEL73504.1"/>
    </source>
</evidence>
<feature type="region of interest" description="Disordered" evidence="1">
    <location>
        <begin position="361"/>
        <end position="382"/>
    </location>
</feature>
<feature type="region of interest" description="Disordered" evidence="1">
    <location>
        <begin position="1035"/>
        <end position="1070"/>
    </location>
</feature>
<feature type="region of interest" description="Disordered" evidence="1">
    <location>
        <begin position="226"/>
        <end position="248"/>
    </location>
</feature>
<feature type="region of interest" description="Disordered" evidence="1">
    <location>
        <begin position="1311"/>
        <end position="1356"/>
    </location>
</feature>
<accession>A0A0F7UWV2</accession>
<organism evidence="2">
    <name type="scientific">Toxoplasma gondii (strain ATCC 50861 / VEG)</name>
    <dbReference type="NCBI Taxonomy" id="432359"/>
    <lineage>
        <taxon>Eukaryota</taxon>
        <taxon>Sar</taxon>
        <taxon>Alveolata</taxon>
        <taxon>Apicomplexa</taxon>
        <taxon>Conoidasida</taxon>
        <taxon>Coccidia</taxon>
        <taxon>Eucoccidiorida</taxon>
        <taxon>Eimeriorina</taxon>
        <taxon>Sarcocystidae</taxon>
        <taxon>Toxoplasma</taxon>
    </lineage>
</organism>
<feature type="region of interest" description="Disordered" evidence="1">
    <location>
        <begin position="1158"/>
        <end position="1180"/>
    </location>
</feature>
<protein>
    <submittedName>
        <fullName evidence="2">Uncharacterized protein</fullName>
    </submittedName>
</protein>
<feature type="compositionally biased region" description="Basic and acidic residues" evidence="1">
    <location>
        <begin position="1166"/>
        <end position="1177"/>
    </location>
</feature>
<feature type="compositionally biased region" description="Polar residues" evidence="1">
    <location>
        <begin position="228"/>
        <end position="248"/>
    </location>
</feature>
<feature type="region of interest" description="Disordered" evidence="1">
    <location>
        <begin position="860"/>
        <end position="888"/>
    </location>
</feature>
<proteinExistence type="predicted"/>
<evidence type="ECO:0000256" key="1">
    <source>
        <dbReference type="SAM" id="MobiDB-lite"/>
    </source>
</evidence>
<gene>
    <name evidence="2" type="ORF">BN1205_036135</name>
</gene>
<feature type="compositionally biased region" description="Polar residues" evidence="1">
    <location>
        <begin position="1311"/>
        <end position="1326"/>
    </location>
</feature>
<sequence length="1356" mass="149734">MKSGRNRTHATFVATGSPSNGQTTFKGALRLLSRGYFAYPISSSLMSPFLKLLGGLSYRESCWSTQNGWSAFLSYRYIPHFKTITHLLDMQTGKKRDVLSLVGNSDCPSRNNVAHVRLPWSCVTRPQSSNSCEGQGQESEKEVVLAHVPLQEAHKLSSRITTFVLISSKHRNGQTEFREDVPQTLVDKECFPTSCETGPCLGGNATEPNFENRDLLEELRLHTVGDNKLQSTNSSLPLQGPTTADSPSSDVFDTFETSLNALGQRHSEGNMVLIKSIRDYCTAVLAQARGDSVLILSNQLVIRLVANEVIKRVVADASRRISKRSKGEVDTQGKLVSRSGARCHQIIPENWTVLINHETSGMPREEPSQRQSVNQEQQSQRRYFPHRGVNSCKIFEEQRQKRWPVLDQNRPSAPPVRLRQAHHHTMQSVASQITFHRKFPVQARSGNVYFKSHALQNLSGVQTNRPSAKQEAPCGFQCDALPRPYRHDTHAAPRAQKERECSGLLTNTDLNASELESEGESSGDGWAPADCNVVVEEWAEQRDPSLEKILSIDSSPGCEGRCLRGSERLHGDDILEPFPSNTLQHSLQSGIPISCLLEELRVLNRLASFLTAYGAIHGTVESKTPPTTLGSKKEVEHVFAGPVRQDLSHLPHSSKHQVHGWLHSRKEYAERYNMPNGTSWRRPDSLGSPHPVCATNIPKTKKHVYLRRAQGICCSYSAGRGGSRVSKALLHSNKVKTCCPAVTMSSGWRVRTFPETNANFPPFAPRALDYDDASEVNTALFDGDESRSYVEDSINKLHLRRSALPSFPELNDFLPFGQVNTLANEIPRAGARLPKFVWAPKFRHLEESSVTLAENELHRLKDDNSKKEQDNHQSVVDLMDRSSEEPQSMSIESRHLTALSKEELLVHRQGTYRNDTGAGATANPSVAGAAPVELGGHMPTRKLTDNALVRYRLASLSKPELVRQAFLPHIRSCDDVRSLDSGKQASRDITDGNLTLAVIGEGESLDAQELFFASESSFTVTASDVLNLVSTSAAQGDNQKSGAATGGQHRRLPLPDNAATARSVPGSHREMKTRPMISSSAMHRGVSVARYLLRSTDQSRRSSPGFKLKIPCSSYESVHGSYQCDTGPRTYSARRGVPGNFSCGDPPRLATNSHILTSQRSVSKVTSRETSDIDSSRHSRKGIWARYQQHRKTLGSLSARSLFDSQSIDDGSRSLRSYSPLSEIESLLVHCSTAPASCQESSKVRSGTELVTLENRIQQIRNREPKVPVPRHLERTTDTGGRQSVYERLYSLRKKPAVGAGVRGRKLRLNSRATLRSGGQQSSDSASCGAERGVRISVSRSTAPGGSSRVTQPHTK</sequence>
<feature type="compositionally biased region" description="Polar residues" evidence="1">
    <location>
        <begin position="1338"/>
        <end position="1356"/>
    </location>
</feature>
<name>A0A0F7UWV2_TOXGV</name>
<reference evidence="2" key="1">
    <citation type="journal article" date="2015" name="PLoS ONE">
        <title>Comprehensive Evaluation of Toxoplasma gondii VEG and Neospora caninum LIV Genomes with Tachyzoite Stage Transcriptome and Proteome Defines Novel Transcript Features.</title>
        <authorList>
            <person name="Ramaprasad A."/>
            <person name="Mourier T."/>
            <person name="Naeem R."/>
            <person name="Malas T.B."/>
            <person name="Moussa E."/>
            <person name="Panigrahi A."/>
            <person name="Vermont S.J."/>
            <person name="Otto T.D."/>
            <person name="Wastling J."/>
            <person name="Pain A."/>
        </authorList>
    </citation>
    <scope>NUCLEOTIDE SEQUENCE</scope>
    <source>
        <strain evidence="2">VEG</strain>
    </source>
</reference>
<feature type="compositionally biased region" description="Low complexity" evidence="1">
    <location>
        <begin position="369"/>
        <end position="382"/>
    </location>
</feature>
<feature type="compositionally biased region" description="Basic and acidic residues" evidence="1">
    <location>
        <begin position="860"/>
        <end position="871"/>
    </location>
</feature>